<accession>A0A699JNX8</accession>
<evidence type="ECO:0000313" key="3">
    <source>
        <dbReference type="EMBL" id="GFA45004.1"/>
    </source>
</evidence>
<keyword evidence="3" id="KW-0548">Nucleotidyltransferase</keyword>
<dbReference type="GO" id="GO:0003964">
    <property type="term" value="F:RNA-directed DNA polymerase activity"/>
    <property type="evidence" value="ECO:0007669"/>
    <property type="project" value="UniProtKB-KW"/>
</dbReference>
<dbReference type="AlphaFoldDB" id="A0A699JNX8"/>
<proteinExistence type="predicted"/>
<keyword evidence="3" id="KW-0695">RNA-directed DNA polymerase</keyword>
<evidence type="ECO:0000256" key="1">
    <source>
        <dbReference type="SAM" id="Coils"/>
    </source>
</evidence>
<keyword evidence="3" id="KW-0808">Transferase</keyword>
<keyword evidence="1" id="KW-0175">Coiled coil</keyword>
<organism evidence="3">
    <name type="scientific">Tanacetum cinerariifolium</name>
    <name type="common">Dalmatian daisy</name>
    <name type="synonym">Chrysanthemum cinerariifolium</name>
    <dbReference type="NCBI Taxonomy" id="118510"/>
    <lineage>
        <taxon>Eukaryota</taxon>
        <taxon>Viridiplantae</taxon>
        <taxon>Streptophyta</taxon>
        <taxon>Embryophyta</taxon>
        <taxon>Tracheophyta</taxon>
        <taxon>Spermatophyta</taxon>
        <taxon>Magnoliopsida</taxon>
        <taxon>eudicotyledons</taxon>
        <taxon>Gunneridae</taxon>
        <taxon>Pentapetalae</taxon>
        <taxon>asterids</taxon>
        <taxon>campanulids</taxon>
        <taxon>Asterales</taxon>
        <taxon>Asteraceae</taxon>
        <taxon>Asteroideae</taxon>
        <taxon>Anthemideae</taxon>
        <taxon>Anthemidinae</taxon>
        <taxon>Tanacetum</taxon>
    </lineage>
</organism>
<feature type="region of interest" description="Disordered" evidence="2">
    <location>
        <begin position="1"/>
        <end position="21"/>
    </location>
</feature>
<dbReference type="EMBL" id="BKCJ010426144">
    <property type="protein sequence ID" value="GFA45004.1"/>
    <property type="molecule type" value="Genomic_DNA"/>
</dbReference>
<reference evidence="3" key="1">
    <citation type="journal article" date="2019" name="Sci. Rep.">
        <title>Draft genome of Tanacetum cinerariifolium, the natural source of mosquito coil.</title>
        <authorList>
            <person name="Yamashiro T."/>
            <person name="Shiraishi A."/>
            <person name="Satake H."/>
            <person name="Nakayama K."/>
        </authorList>
    </citation>
    <scope>NUCLEOTIDE SEQUENCE</scope>
</reference>
<sequence>MQAYYATNELPIPPPPAPIAPPPSLRDFDRLETELEEARTQIAGLQKKKKGHDDEVVLACVRIYTLEMIIKDIQVHHRSDIRSLLEAIRELKNNKMAPKRTSTSTTPAMTQAAIRKLVADSVAIALEAQAANMENAKTKIRDAHVARKCSYKEFMSCQPFNFKGTKGAVGLIRWFERNESVFSRSNYTEDCKVKFATGTLTKEALSWWNSFA</sequence>
<protein>
    <submittedName>
        <fullName evidence="3">Reverse transcriptase domain-containing protein</fullName>
    </submittedName>
</protein>
<feature type="coiled-coil region" evidence="1">
    <location>
        <begin position="28"/>
        <end position="55"/>
    </location>
</feature>
<name>A0A699JNX8_TANCI</name>
<gene>
    <name evidence="3" type="ORF">Tci_616976</name>
</gene>
<comment type="caution">
    <text evidence="3">The sequence shown here is derived from an EMBL/GenBank/DDBJ whole genome shotgun (WGS) entry which is preliminary data.</text>
</comment>
<evidence type="ECO:0000256" key="2">
    <source>
        <dbReference type="SAM" id="MobiDB-lite"/>
    </source>
</evidence>
<feature type="compositionally biased region" description="Pro residues" evidence="2">
    <location>
        <begin position="11"/>
        <end position="21"/>
    </location>
</feature>